<feature type="compositionally biased region" description="Low complexity" evidence="6">
    <location>
        <begin position="25"/>
        <end position="36"/>
    </location>
</feature>
<gene>
    <name evidence="8" type="ORF">GCM10022277_12170</name>
</gene>
<dbReference type="SUPFAM" id="SSF56112">
    <property type="entry name" value="Protein kinase-like (PK-like)"/>
    <property type="match status" value="1"/>
</dbReference>
<dbReference type="PROSITE" id="PS00108">
    <property type="entry name" value="PROTEIN_KINASE_ST"/>
    <property type="match status" value="1"/>
</dbReference>
<dbReference type="InterPro" id="IPR000719">
    <property type="entry name" value="Prot_kinase_dom"/>
</dbReference>
<dbReference type="PROSITE" id="PS00107">
    <property type="entry name" value="PROTEIN_KINASE_ATP"/>
    <property type="match status" value="1"/>
</dbReference>
<dbReference type="Proteomes" id="UP001501565">
    <property type="component" value="Unassembled WGS sequence"/>
</dbReference>
<protein>
    <submittedName>
        <fullName evidence="8">Serine/threonine-protein kinase</fullName>
    </submittedName>
</protein>
<dbReference type="Gene3D" id="3.30.200.20">
    <property type="entry name" value="Phosphorylase Kinase, domain 1"/>
    <property type="match status" value="1"/>
</dbReference>
<dbReference type="Pfam" id="PF00069">
    <property type="entry name" value="Pkinase"/>
    <property type="match status" value="1"/>
</dbReference>
<evidence type="ECO:0000256" key="4">
    <source>
        <dbReference type="ARBA" id="ARBA00022840"/>
    </source>
</evidence>
<evidence type="ECO:0000256" key="1">
    <source>
        <dbReference type="ARBA" id="ARBA00022679"/>
    </source>
</evidence>
<comment type="caution">
    <text evidence="8">The sequence shown here is derived from an EMBL/GenBank/DDBJ whole genome shotgun (WGS) entry which is preliminary data.</text>
</comment>
<dbReference type="PROSITE" id="PS50011">
    <property type="entry name" value="PROTEIN_KINASE_DOM"/>
    <property type="match status" value="1"/>
</dbReference>
<dbReference type="InterPro" id="IPR008271">
    <property type="entry name" value="Ser/Thr_kinase_AS"/>
</dbReference>
<feature type="region of interest" description="Disordered" evidence="6">
    <location>
        <begin position="1"/>
        <end position="52"/>
    </location>
</feature>
<organism evidence="8 9">
    <name type="scientific">Litoribacillus peritrichatus</name>
    <dbReference type="NCBI Taxonomy" id="718191"/>
    <lineage>
        <taxon>Bacteria</taxon>
        <taxon>Pseudomonadati</taxon>
        <taxon>Pseudomonadota</taxon>
        <taxon>Gammaproteobacteria</taxon>
        <taxon>Oceanospirillales</taxon>
        <taxon>Oceanospirillaceae</taxon>
        <taxon>Litoribacillus</taxon>
    </lineage>
</organism>
<dbReference type="RefSeq" id="WP_344796518.1">
    <property type="nucleotide sequence ID" value="NZ_BAABBN010000004.1"/>
</dbReference>
<keyword evidence="1" id="KW-0808">Transferase</keyword>
<keyword evidence="4 5" id="KW-0067">ATP-binding</keyword>
<dbReference type="PANTHER" id="PTHR43289:SF6">
    <property type="entry name" value="SERINE_THREONINE-PROTEIN KINASE NEKL-3"/>
    <property type="match status" value="1"/>
</dbReference>
<dbReference type="GO" id="GO:0016301">
    <property type="term" value="F:kinase activity"/>
    <property type="evidence" value="ECO:0007669"/>
    <property type="project" value="UniProtKB-KW"/>
</dbReference>
<keyword evidence="2 5" id="KW-0547">Nucleotide-binding</keyword>
<keyword evidence="9" id="KW-1185">Reference proteome</keyword>
<evidence type="ECO:0000259" key="7">
    <source>
        <dbReference type="PROSITE" id="PS50011"/>
    </source>
</evidence>
<dbReference type="PANTHER" id="PTHR43289">
    <property type="entry name" value="MITOGEN-ACTIVATED PROTEIN KINASE KINASE KINASE 20-RELATED"/>
    <property type="match status" value="1"/>
</dbReference>
<evidence type="ECO:0000256" key="2">
    <source>
        <dbReference type="ARBA" id="ARBA00022741"/>
    </source>
</evidence>
<feature type="domain" description="Protein kinase" evidence="7">
    <location>
        <begin position="65"/>
        <end position="337"/>
    </location>
</feature>
<accession>A0ABP7MAU8</accession>
<dbReference type="InterPro" id="IPR017441">
    <property type="entry name" value="Protein_kinase_ATP_BS"/>
</dbReference>
<evidence type="ECO:0000256" key="5">
    <source>
        <dbReference type="PROSITE-ProRule" id="PRU10141"/>
    </source>
</evidence>
<dbReference type="InterPro" id="IPR011009">
    <property type="entry name" value="Kinase-like_dom_sf"/>
</dbReference>
<evidence type="ECO:0000313" key="8">
    <source>
        <dbReference type="EMBL" id="GAA3918488.1"/>
    </source>
</evidence>
<sequence length="683" mass="76717">MSKKESSPKTPETKKEQITEEKAEPTTTSAEPTTSADRTQIDLSRTKKKQSASMSLEGKCIKDRYQLENKIGSGGMSDIYRAKDLFLEQAGIKDAYVAIKVLQHQFVDQPEALQLLLKEADKTRSLSHPNIIRVYDVDSDGEIHFLVMEYLDGETLDQIIKRSKPKGLKLDGAIKLLEQMSAALSYAHKSGIVHTDLKPANIILTRDGHIKLLDFGVAQALQMNHDKYAAENKNLTAPNGGYTPAYASPELLAGNLPSIQDDVFSFACVAYELLTSKHPFERLPADKAKTEKKTALKPKHLNGSQWKALNKALSFSKESRTKDVSSVFASLTHNPWPKLALAAGISGIIGVSGWFAFQQQVQINQSVSEITALNNHDSRINALSNMPAEQFFMELPKLNDASAIEKQGLIRKHRTALLNAYEKKVDLALNDRENTYPNYPKAEELLNEIVDLYPDSHSLAKQAISVQRGKQTAMEALDERLHALLRKGNYKKSEDENDVYQLLHALKYIENTYNPRPTDQEISTYKANFTAAIKSHDAVQLEDLINVGNVFFKNIEETQEFISLGQQLKEAVTALAKYQEAISSGNETEYPYQAATVLYQDSFESFNQRVETSRTVENMDKVYKEVESLSKELPADFNPLLKVRKNMANKYLSLADELIKKRQVRTANKVMRRANQLILSTNI</sequence>
<dbReference type="Gene3D" id="1.10.510.10">
    <property type="entry name" value="Transferase(Phosphotransferase) domain 1"/>
    <property type="match status" value="1"/>
</dbReference>
<keyword evidence="3 8" id="KW-0418">Kinase</keyword>
<feature type="compositionally biased region" description="Basic and acidic residues" evidence="6">
    <location>
        <begin position="1"/>
        <end position="24"/>
    </location>
</feature>
<feature type="binding site" evidence="5">
    <location>
        <position position="100"/>
    </location>
    <ligand>
        <name>ATP</name>
        <dbReference type="ChEBI" id="CHEBI:30616"/>
    </ligand>
</feature>
<reference evidence="9" key="1">
    <citation type="journal article" date="2019" name="Int. J. Syst. Evol. Microbiol.">
        <title>The Global Catalogue of Microorganisms (GCM) 10K type strain sequencing project: providing services to taxonomists for standard genome sequencing and annotation.</title>
        <authorList>
            <consortium name="The Broad Institute Genomics Platform"/>
            <consortium name="The Broad Institute Genome Sequencing Center for Infectious Disease"/>
            <person name="Wu L."/>
            <person name="Ma J."/>
        </authorList>
    </citation>
    <scope>NUCLEOTIDE SEQUENCE [LARGE SCALE GENOMIC DNA]</scope>
    <source>
        <strain evidence="9">JCM 17551</strain>
    </source>
</reference>
<evidence type="ECO:0000256" key="6">
    <source>
        <dbReference type="SAM" id="MobiDB-lite"/>
    </source>
</evidence>
<dbReference type="SMART" id="SM00220">
    <property type="entry name" value="S_TKc"/>
    <property type="match status" value="1"/>
</dbReference>
<proteinExistence type="predicted"/>
<name>A0ABP7MAU8_9GAMM</name>
<evidence type="ECO:0000313" key="9">
    <source>
        <dbReference type="Proteomes" id="UP001501565"/>
    </source>
</evidence>
<evidence type="ECO:0000256" key="3">
    <source>
        <dbReference type="ARBA" id="ARBA00022777"/>
    </source>
</evidence>
<dbReference type="CDD" id="cd14014">
    <property type="entry name" value="STKc_PknB_like"/>
    <property type="match status" value="1"/>
</dbReference>
<dbReference type="EMBL" id="BAABBN010000004">
    <property type="protein sequence ID" value="GAA3918488.1"/>
    <property type="molecule type" value="Genomic_DNA"/>
</dbReference>